<evidence type="ECO:0000256" key="1">
    <source>
        <dbReference type="SAM" id="Phobius"/>
    </source>
</evidence>
<evidence type="ECO:0000259" key="3">
    <source>
        <dbReference type="PROSITE" id="PS50887"/>
    </source>
</evidence>
<dbReference type="Pfam" id="PF00990">
    <property type="entry name" value="GGDEF"/>
    <property type="match status" value="1"/>
</dbReference>
<dbReference type="InterPro" id="IPR001633">
    <property type="entry name" value="EAL_dom"/>
</dbReference>
<keyword evidence="1" id="KW-1133">Transmembrane helix</keyword>
<keyword evidence="1" id="KW-0472">Membrane</keyword>
<evidence type="ECO:0000259" key="2">
    <source>
        <dbReference type="PROSITE" id="PS50883"/>
    </source>
</evidence>
<dbReference type="InterPro" id="IPR035919">
    <property type="entry name" value="EAL_sf"/>
</dbReference>
<dbReference type="SMART" id="SM00052">
    <property type="entry name" value="EAL"/>
    <property type="match status" value="1"/>
</dbReference>
<dbReference type="InterPro" id="IPR000160">
    <property type="entry name" value="GGDEF_dom"/>
</dbReference>
<dbReference type="SMART" id="SM00267">
    <property type="entry name" value="GGDEF"/>
    <property type="match status" value="1"/>
</dbReference>
<feature type="domain" description="GGDEF" evidence="3">
    <location>
        <begin position="359"/>
        <end position="490"/>
    </location>
</feature>
<dbReference type="RefSeq" id="WP_225672765.1">
    <property type="nucleotide sequence ID" value="NZ_JAEDAH010000026.1"/>
</dbReference>
<organism evidence="4 5">
    <name type="scientific">Thalassolituus marinus</name>
    <dbReference type="NCBI Taxonomy" id="671053"/>
    <lineage>
        <taxon>Bacteria</taxon>
        <taxon>Pseudomonadati</taxon>
        <taxon>Pseudomonadota</taxon>
        <taxon>Gammaproteobacteria</taxon>
        <taxon>Oceanospirillales</taxon>
        <taxon>Oceanospirillaceae</taxon>
        <taxon>Thalassolituus</taxon>
    </lineage>
</organism>
<dbReference type="NCBIfam" id="TIGR00254">
    <property type="entry name" value="GGDEF"/>
    <property type="match status" value="1"/>
</dbReference>
<feature type="domain" description="EAL" evidence="2">
    <location>
        <begin position="499"/>
        <end position="752"/>
    </location>
</feature>
<dbReference type="Gene3D" id="3.30.70.270">
    <property type="match status" value="1"/>
</dbReference>
<comment type="caution">
    <text evidence="4">The sequence shown here is derived from an EMBL/GenBank/DDBJ whole genome shotgun (WGS) entry which is preliminary data.</text>
</comment>
<dbReference type="InterPro" id="IPR029787">
    <property type="entry name" value="Nucleotide_cyclase"/>
</dbReference>
<keyword evidence="1" id="KW-0812">Transmembrane</keyword>
<sequence>MALLKKNIWLLFLFVLLASCTLLIYLSFARWNGMMRHYDELQQGVVKHWYGSFSSVLEQQEGIITLMGKTLLLQQRERNVQNDLDEIMALNPEIFAGFALISTAGEVLELTSNLQSDNLPNLSELPQTRDSFGYAMTTDKMVLGRTYNAPRLVVPARKAIYDKDGQLLGVMTGALKFGSEDGLFGRTQVLGDFNRITILRERDHYIQYATNGQPLADFYSEPMPAIEYERLLAAMKMNRSFDFLHARDSGQALSFERISEDGRGTVRGVALYNERYEFWLISEIEESFFIYQFMHVFAGYLFIMVMFQLAMFFLFRSIDRSEKKQRSVLEFQANHDPLTQLPNRNFLLSKFEEWRANKTEFSLLFVDLDNFKGINDSFGHKLGDELLVRLASRLQKVIQSRDLLIRHGGDEFVMLISDERLEAAENLVANRIFSACENIDVQQKIFSPGVSIGIAHFPQHGQELDELMRAADIAMYDAKRKRNTVRIFQPDLEGKYLLRARIEQLLRGAEKRGEIYMNYQPQVDSSGRLHGVEALVRWNPPELGFVPPDQFVAVAEHSGQMTALGDFIIDNALQEIADIQSSSGRSFCLSLNISVKQLSEPDFADKLQEKIVASGLAFVNVVVEITENILIDDVERMRAVLEQIHAQGIRISLDDFGTGYSSLSLLRHLPLDEIKIDKSFVDHLIEDETALRMARNIVAIGRNYNVTLVAEGVETEAQLECLNQIGCDLYQGYYFSRPLSAEALRCFLDERPL</sequence>
<proteinExistence type="predicted"/>
<dbReference type="PROSITE" id="PS50883">
    <property type="entry name" value="EAL"/>
    <property type="match status" value="1"/>
</dbReference>
<accession>A0ABS7ZN22</accession>
<protein>
    <submittedName>
        <fullName evidence="4">EAL domain-containing protein</fullName>
    </submittedName>
</protein>
<name>A0ABS7ZN22_9GAMM</name>
<dbReference type="CDD" id="cd01949">
    <property type="entry name" value="GGDEF"/>
    <property type="match status" value="1"/>
</dbReference>
<evidence type="ECO:0000313" key="5">
    <source>
        <dbReference type="Proteomes" id="UP000714380"/>
    </source>
</evidence>
<reference evidence="4 5" key="1">
    <citation type="submission" date="2020-12" db="EMBL/GenBank/DDBJ databases">
        <title>Novel Thalassolituus-related marine hydrocarbonoclastic bacteria mediated algae-derived hydrocarbons mineralization in twilight zone of the northern South China Sea.</title>
        <authorList>
            <person name="Dong C."/>
        </authorList>
    </citation>
    <scope>NUCLEOTIDE SEQUENCE [LARGE SCALE GENOMIC DNA]</scope>
    <source>
        <strain evidence="4 5">IMCC1826</strain>
    </source>
</reference>
<dbReference type="PROSITE" id="PS51257">
    <property type="entry name" value="PROKAR_LIPOPROTEIN"/>
    <property type="match status" value="1"/>
</dbReference>
<dbReference type="SUPFAM" id="SSF141868">
    <property type="entry name" value="EAL domain-like"/>
    <property type="match status" value="1"/>
</dbReference>
<dbReference type="PROSITE" id="PS50887">
    <property type="entry name" value="GGDEF"/>
    <property type="match status" value="1"/>
</dbReference>
<dbReference type="Proteomes" id="UP000714380">
    <property type="component" value="Unassembled WGS sequence"/>
</dbReference>
<dbReference type="CDD" id="cd01948">
    <property type="entry name" value="EAL"/>
    <property type="match status" value="1"/>
</dbReference>
<evidence type="ECO:0000313" key="4">
    <source>
        <dbReference type="EMBL" id="MCA6063103.1"/>
    </source>
</evidence>
<dbReference type="Gene3D" id="3.20.20.450">
    <property type="entry name" value="EAL domain"/>
    <property type="match status" value="1"/>
</dbReference>
<feature type="transmembrane region" description="Helical" evidence="1">
    <location>
        <begin position="293"/>
        <end position="315"/>
    </location>
</feature>
<dbReference type="InterPro" id="IPR043128">
    <property type="entry name" value="Rev_trsase/Diguanyl_cyclase"/>
</dbReference>
<dbReference type="EMBL" id="JAEDAH010000026">
    <property type="protein sequence ID" value="MCA6063103.1"/>
    <property type="molecule type" value="Genomic_DNA"/>
</dbReference>
<keyword evidence="5" id="KW-1185">Reference proteome</keyword>
<gene>
    <name evidence="4" type="ORF">I9W95_05720</name>
</gene>
<dbReference type="InterPro" id="IPR050706">
    <property type="entry name" value="Cyclic-di-GMP_PDE-like"/>
</dbReference>
<dbReference type="PANTHER" id="PTHR33121">
    <property type="entry name" value="CYCLIC DI-GMP PHOSPHODIESTERASE PDEF"/>
    <property type="match status" value="1"/>
</dbReference>
<dbReference type="SUPFAM" id="SSF55073">
    <property type="entry name" value="Nucleotide cyclase"/>
    <property type="match status" value="1"/>
</dbReference>
<dbReference type="PANTHER" id="PTHR33121:SF70">
    <property type="entry name" value="SIGNALING PROTEIN YKOW"/>
    <property type="match status" value="1"/>
</dbReference>
<dbReference type="Pfam" id="PF00563">
    <property type="entry name" value="EAL"/>
    <property type="match status" value="1"/>
</dbReference>